<evidence type="ECO:0000313" key="7">
    <source>
        <dbReference type="Proteomes" id="UP000027982"/>
    </source>
</evidence>
<gene>
    <name evidence="6" type="ORF">OP10G_2322</name>
</gene>
<dbReference type="Gene3D" id="1.10.10.60">
    <property type="entry name" value="Homeodomain-like"/>
    <property type="match status" value="1"/>
</dbReference>
<dbReference type="PANTHER" id="PTHR47506:SF7">
    <property type="entry name" value="TRANSCRIPTIONAL REGULATORY PROTEIN"/>
    <property type="match status" value="1"/>
</dbReference>
<keyword evidence="2 4" id="KW-0238">DNA-binding</keyword>
<dbReference type="Gene3D" id="1.10.357.10">
    <property type="entry name" value="Tetracycline Repressor, domain 2"/>
    <property type="match status" value="1"/>
</dbReference>
<dbReference type="RefSeq" id="WP_025225747.1">
    <property type="nucleotide sequence ID" value="NZ_CP007139.1"/>
</dbReference>
<keyword evidence="1" id="KW-0805">Transcription regulation</keyword>
<name>A0A068NSF3_FIMGI</name>
<evidence type="ECO:0000256" key="1">
    <source>
        <dbReference type="ARBA" id="ARBA00023015"/>
    </source>
</evidence>
<reference evidence="6 7" key="1">
    <citation type="journal article" date="2014" name="PLoS ONE">
        <title>The first complete genome sequence of the class fimbriimonadia in the phylum armatimonadetes.</title>
        <authorList>
            <person name="Hu Z.Y."/>
            <person name="Wang Y.Z."/>
            <person name="Im W.T."/>
            <person name="Wang S.Y."/>
            <person name="Zhao G.P."/>
            <person name="Zheng H.J."/>
            <person name="Quan Z.X."/>
        </authorList>
    </citation>
    <scope>NUCLEOTIDE SEQUENCE [LARGE SCALE GENOMIC DNA]</scope>
    <source>
        <strain evidence="6">Gsoil 348</strain>
    </source>
</reference>
<dbReference type="STRING" id="661478.OP10G_2322"/>
<dbReference type="SUPFAM" id="SSF48498">
    <property type="entry name" value="Tetracyclin repressor-like, C-terminal domain"/>
    <property type="match status" value="1"/>
</dbReference>
<dbReference type="SUPFAM" id="SSF46689">
    <property type="entry name" value="Homeodomain-like"/>
    <property type="match status" value="1"/>
</dbReference>
<dbReference type="KEGG" id="fgi:OP10G_2322"/>
<dbReference type="InterPro" id="IPR001647">
    <property type="entry name" value="HTH_TetR"/>
</dbReference>
<dbReference type="GO" id="GO:0003677">
    <property type="term" value="F:DNA binding"/>
    <property type="evidence" value="ECO:0007669"/>
    <property type="project" value="UniProtKB-UniRule"/>
</dbReference>
<feature type="domain" description="HTH tetR-type" evidence="5">
    <location>
        <begin position="9"/>
        <end position="69"/>
    </location>
</feature>
<dbReference type="InterPro" id="IPR036271">
    <property type="entry name" value="Tet_transcr_reg_TetR-rel_C_sf"/>
</dbReference>
<dbReference type="Pfam" id="PF00440">
    <property type="entry name" value="TetR_N"/>
    <property type="match status" value="1"/>
</dbReference>
<organism evidence="6 7">
    <name type="scientific">Fimbriimonas ginsengisoli Gsoil 348</name>
    <dbReference type="NCBI Taxonomy" id="661478"/>
    <lineage>
        <taxon>Bacteria</taxon>
        <taxon>Bacillati</taxon>
        <taxon>Armatimonadota</taxon>
        <taxon>Fimbriimonadia</taxon>
        <taxon>Fimbriimonadales</taxon>
        <taxon>Fimbriimonadaceae</taxon>
        <taxon>Fimbriimonas</taxon>
    </lineage>
</organism>
<dbReference type="PROSITE" id="PS50977">
    <property type="entry name" value="HTH_TETR_2"/>
    <property type="match status" value="1"/>
</dbReference>
<protein>
    <submittedName>
        <fullName evidence="6">TetR family transcriptional regulator</fullName>
    </submittedName>
</protein>
<evidence type="ECO:0000256" key="2">
    <source>
        <dbReference type="ARBA" id="ARBA00023125"/>
    </source>
</evidence>
<proteinExistence type="predicted"/>
<evidence type="ECO:0000256" key="4">
    <source>
        <dbReference type="PROSITE-ProRule" id="PRU00335"/>
    </source>
</evidence>
<feature type="DNA-binding region" description="H-T-H motif" evidence="4">
    <location>
        <begin position="32"/>
        <end position="51"/>
    </location>
</feature>
<evidence type="ECO:0000256" key="3">
    <source>
        <dbReference type="ARBA" id="ARBA00023163"/>
    </source>
</evidence>
<dbReference type="OrthoDB" id="9798857at2"/>
<dbReference type="HOGENOM" id="CLU_069356_28_2_0"/>
<dbReference type="InterPro" id="IPR009057">
    <property type="entry name" value="Homeodomain-like_sf"/>
</dbReference>
<dbReference type="AlphaFoldDB" id="A0A068NSF3"/>
<dbReference type="PANTHER" id="PTHR47506">
    <property type="entry name" value="TRANSCRIPTIONAL REGULATORY PROTEIN"/>
    <property type="match status" value="1"/>
</dbReference>
<evidence type="ECO:0000259" key="5">
    <source>
        <dbReference type="PROSITE" id="PS50977"/>
    </source>
</evidence>
<dbReference type="PRINTS" id="PR00455">
    <property type="entry name" value="HTHTETR"/>
</dbReference>
<dbReference type="EMBL" id="CP007139">
    <property type="protein sequence ID" value="AIE85690.1"/>
    <property type="molecule type" value="Genomic_DNA"/>
</dbReference>
<dbReference type="eggNOG" id="COG1309">
    <property type="taxonomic scope" value="Bacteria"/>
</dbReference>
<sequence>MRYQEDHKEKTHKKIVERASQEFREHGFEGIGIATLMSKLGLSHGGFYAHFEDKEDLKDQAMEHAFERSIETAAETLLKGGVMGYVEHYTSELHRDHPGFGCILPALTAEEGRRSPQSKAKFAQKYRQGIDVLAGYLPGATLSQKRERAIYIFSALSGSVALARASGDPDLSSAILRATREQLRQFLSTL</sequence>
<keyword evidence="3" id="KW-0804">Transcription</keyword>
<accession>A0A068NSF3</accession>
<keyword evidence="7" id="KW-1185">Reference proteome</keyword>
<evidence type="ECO:0000313" key="6">
    <source>
        <dbReference type="EMBL" id="AIE85690.1"/>
    </source>
</evidence>
<dbReference type="Proteomes" id="UP000027982">
    <property type="component" value="Chromosome"/>
</dbReference>